<dbReference type="SUPFAM" id="SSF48576">
    <property type="entry name" value="Terpenoid synthases"/>
    <property type="match status" value="1"/>
</dbReference>
<evidence type="ECO:0000313" key="4">
    <source>
        <dbReference type="EMBL" id="CAI36673.1"/>
    </source>
</evidence>
<dbReference type="InterPro" id="IPR008949">
    <property type="entry name" value="Isoprenoid_synthase_dom_sf"/>
</dbReference>
<dbReference type="SFLD" id="SFLDS00005">
    <property type="entry name" value="Isoprenoid_Synthase_Type_I"/>
    <property type="match status" value="1"/>
</dbReference>
<feature type="region of interest" description="Disordered" evidence="3">
    <location>
        <begin position="1"/>
        <end position="40"/>
    </location>
</feature>
<dbReference type="HOGENOM" id="CLU_037269_3_0_11"/>
<dbReference type="Proteomes" id="UP000000545">
    <property type="component" value="Chromosome"/>
</dbReference>
<dbReference type="eggNOG" id="COG1562">
    <property type="taxonomic scope" value="Bacteria"/>
</dbReference>
<keyword evidence="5" id="KW-1185">Reference proteome</keyword>
<evidence type="ECO:0000256" key="2">
    <source>
        <dbReference type="ARBA" id="ARBA00022679"/>
    </source>
</evidence>
<evidence type="ECO:0000313" key="5">
    <source>
        <dbReference type="Proteomes" id="UP000000545"/>
    </source>
</evidence>
<organism evidence="4 5">
    <name type="scientific">Corynebacterium jeikeium (strain K411)</name>
    <dbReference type="NCBI Taxonomy" id="306537"/>
    <lineage>
        <taxon>Bacteria</taxon>
        <taxon>Bacillati</taxon>
        <taxon>Actinomycetota</taxon>
        <taxon>Actinomycetes</taxon>
        <taxon>Mycobacteriales</taxon>
        <taxon>Corynebacteriaceae</taxon>
        <taxon>Corynebacterium</taxon>
    </lineage>
</organism>
<feature type="region of interest" description="Disordered" evidence="3">
    <location>
        <begin position="55"/>
        <end position="90"/>
    </location>
</feature>
<feature type="compositionally biased region" description="Low complexity" evidence="3">
    <location>
        <begin position="56"/>
        <end position="81"/>
    </location>
</feature>
<dbReference type="GO" id="GO:0004311">
    <property type="term" value="F:geranylgeranyl diphosphate synthase activity"/>
    <property type="evidence" value="ECO:0007669"/>
    <property type="project" value="InterPro"/>
</dbReference>
<dbReference type="Pfam" id="PF00494">
    <property type="entry name" value="SQS_PSY"/>
    <property type="match status" value="1"/>
</dbReference>
<dbReference type="InterPro" id="IPR019845">
    <property type="entry name" value="Squalene/phytoene_synthase_CS"/>
</dbReference>
<dbReference type="KEGG" id="cjk:jk0515"/>
<comment type="pathway">
    <text evidence="1">Carotenoid biosynthesis; phytoene biosynthesis.</text>
</comment>
<dbReference type="UniPathway" id="UPA00799"/>
<dbReference type="PROSITE" id="PS01045">
    <property type="entry name" value="SQUALEN_PHYTOEN_SYN_2"/>
    <property type="match status" value="1"/>
</dbReference>
<name>Q4JWY4_CORJK</name>
<dbReference type="EMBL" id="CR931997">
    <property type="protein sequence ID" value="CAI36673.1"/>
    <property type="molecule type" value="Genomic_DNA"/>
</dbReference>
<evidence type="ECO:0000256" key="1">
    <source>
        <dbReference type="ARBA" id="ARBA00004684"/>
    </source>
</evidence>
<dbReference type="SFLD" id="SFLDG01212">
    <property type="entry name" value="Phytoene_synthase_like"/>
    <property type="match status" value="1"/>
</dbReference>
<dbReference type="STRING" id="306537.jk0515"/>
<evidence type="ECO:0000256" key="3">
    <source>
        <dbReference type="SAM" id="MobiDB-lite"/>
    </source>
</evidence>
<protein>
    <submittedName>
        <fullName evidence="4">Putative phytoene synthase</fullName>
    </submittedName>
</protein>
<proteinExistence type="predicted"/>
<sequence>MTNTSKRPYQRKHNRYKSRVEDLGHLGSPQGTPQPPNPRGLALIIMARLPKLPFRTRPSASPTAHPAASATTHRSASVTAHPSASIHHDPGALYTQASTSAAASIIRHYSTSFYLASELLAPTVKLHIRNIYALARIADEIVDGTAEALGVPACGVTKTLDEYERTTLKALDTGFSTDPIAHAFAVSARWAGFERSWTVDFFASMRSDAPSSNPLPLADYVHGSAGVIGWMCNAVFATHAEQAGSPLTTEQRSRTDQGAYALGSAFQKVNFLRDYQEDTVGLQRRYLPKLTEESKAELVNEIREELAQAHATMALLPLAARVGVLGAHDLFAALNERLARTPVEQLKTARVQVPRAEKAKIIARAVPRAARLRYC</sequence>
<accession>Q4JWY4</accession>
<dbReference type="SFLD" id="SFLDG01018">
    <property type="entry name" value="Squalene/Phytoene_Synthase_Lik"/>
    <property type="match status" value="1"/>
</dbReference>
<gene>
    <name evidence="4" type="primary">crtB</name>
    <name evidence="4" type="ordered locus">jk0515</name>
</gene>
<dbReference type="Gene3D" id="1.10.600.10">
    <property type="entry name" value="Farnesyl Diphosphate Synthase"/>
    <property type="match status" value="1"/>
</dbReference>
<dbReference type="InterPro" id="IPR002060">
    <property type="entry name" value="Squ/phyt_synthse"/>
</dbReference>
<dbReference type="GO" id="GO:0008299">
    <property type="term" value="P:isoprenoid biosynthetic process"/>
    <property type="evidence" value="ECO:0007669"/>
    <property type="project" value="UniProtKB-ARBA"/>
</dbReference>
<reference evidence="4 5" key="1">
    <citation type="journal article" date="2005" name="J. Bacteriol.">
        <title>Complete genome sequence and analysis of the multiresistant nosocomial pathogen Corynebacterium jeikeium K411, a lipid-requiring bacterium of the human skin flora.</title>
        <authorList>
            <person name="Tauch A."/>
            <person name="Kaiser O."/>
            <person name="Hain T."/>
            <person name="Goesmann A."/>
            <person name="Weisshaar B."/>
            <person name="Albersmeier A."/>
            <person name="Bekel T."/>
            <person name="Bischoff N."/>
            <person name="Brune I."/>
            <person name="Chakraborty T."/>
            <person name="Kalinowski J."/>
            <person name="Meyer F."/>
            <person name="Rupp O."/>
            <person name="Schneiker S."/>
            <person name="Viehoever P."/>
            <person name="Puehler A."/>
        </authorList>
    </citation>
    <scope>NUCLEOTIDE SEQUENCE [LARGE SCALE GENOMIC DNA]</scope>
    <source>
        <strain evidence="4 5">K411</strain>
    </source>
</reference>
<dbReference type="PANTHER" id="PTHR31480">
    <property type="entry name" value="BIFUNCTIONAL LYCOPENE CYCLASE/PHYTOENE SYNTHASE"/>
    <property type="match status" value="1"/>
</dbReference>
<dbReference type="InterPro" id="IPR044843">
    <property type="entry name" value="Trans_IPPS_bact-type"/>
</dbReference>
<keyword evidence="2" id="KW-0808">Transferase</keyword>
<dbReference type="AlphaFoldDB" id="Q4JWY4"/>
<feature type="compositionally biased region" description="Basic residues" evidence="3">
    <location>
        <begin position="8"/>
        <end position="17"/>
    </location>
</feature>